<proteinExistence type="inferred from homology"/>
<dbReference type="GO" id="GO:0005524">
    <property type="term" value="F:ATP binding"/>
    <property type="evidence" value="ECO:0007669"/>
    <property type="project" value="TreeGrafter"/>
</dbReference>
<keyword evidence="11" id="KW-1185">Reference proteome</keyword>
<dbReference type="Proteomes" id="UP000019205">
    <property type="component" value="Chromosome"/>
</dbReference>
<comment type="cofactor">
    <cofactor evidence="2">
        <name>pyridoxal 5'-phosphate</name>
        <dbReference type="ChEBI" id="CHEBI:597326"/>
    </cofactor>
</comment>
<comment type="cofactor">
    <cofactor evidence="3">
        <name>Mn(2+)</name>
        <dbReference type="ChEBI" id="CHEBI:29035"/>
    </cofactor>
</comment>
<comment type="cofactor">
    <cofactor evidence="1">
        <name>Ca(2+)</name>
        <dbReference type="ChEBI" id="CHEBI:29108"/>
    </cofactor>
</comment>
<reference evidence="10 11" key="2">
    <citation type="journal article" date="2009" name="PLoS ONE">
        <title>The photosynthetic apparatus and its regulation in the aerobic gammaproteobacterium Congregibacter litoralis gen. nov., sp. nov.</title>
        <authorList>
            <person name="Spring S."/>
            <person name="Lunsdorf H."/>
            <person name="Fuchs B.M."/>
            <person name="Tindall B.J."/>
        </authorList>
    </citation>
    <scope>NUCLEOTIDE SEQUENCE [LARGE SCALE GENOMIC DNA]</scope>
    <source>
        <strain evidence="10">KT71</strain>
    </source>
</reference>
<dbReference type="EC" id="4.3.1.19" evidence="10"/>
<protein>
    <submittedName>
        <fullName evidence="10">L-threonine ammonia-lyase</fullName>
        <ecNumber evidence="10">4.3.1.19</ecNumber>
    </submittedName>
</protein>
<dbReference type="PANTHER" id="PTHR43050">
    <property type="entry name" value="SERINE / THREONINE RACEMASE FAMILY MEMBER"/>
    <property type="match status" value="1"/>
</dbReference>
<accession>A4AD82</accession>
<evidence type="ECO:0000256" key="5">
    <source>
        <dbReference type="ARBA" id="ARBA00010869"/>
    </source>
</evidence>
<comment type="caution">
    <text evidence="10">The sequence shown here is derived from an EMBL/GenBank/DDBJ whole genome shotgun (WGS) entry which is preliminary data.</text>
</comment>
<dbReference type="CDD" id="cd01562">
    <property type="entry name" value="Thr-dehyd"/>
    <property type="match status" value="1"/>
</dbReference>
<dbReference type="STRING" id="314285.KT71_12725"/>
<gene>
    <name evidence="10" type="ORF">KT71_12725</name>
</gene>
<evidence type="ECO:0000313" key="11">
    <source>
        <dbReference type="Proteomes" id="UP000019205"/>
    </source>
</evidence>
<dbReference type="AlphaFoldDB" id="A4AD82"/>
<keyword evidence="6" id="KW-0460">Magnesium</keyword>
<dbReference type="InterPro" id="IPR036052">
    <property type="entry name" value="TrpB-like_PALP_sf"/>
</dbReference>
<dbReference type="Gene3D" id="3.40.50.1100">
    <property type="match status" value="2"/>
</dbReference>
<organism evidence="10 11">
    <name type="scientific">Congregibacter litoralis KT71</name>
    <dbReference type="NCBI Taxonomy" id="314285"/>
    <lineage>
        <taxon>Bacteria</taxon>
        <taxon>Pseudomonadati</taxon>
        <taxon>Pseudomonadota</taxon>
        <taxon>Gammaproteobacteria</taxon>
        <taxon>Cellvibrionales</taxon>
        <taxon>Halieaceae</taxon>
        <taxon>Congregibacter</taxon>
    </lineage>
</organism>
<dbReference type="GO" id="GO:0003941">
    <property type="term" value="F:L-serine ammonia-lyase activity"/>
    <property type="evidence" value="ECO:0007669"/>
    <property type="project" value="TreeGrafter"/>
</dbReference>
<sequence length="329" mass="35104">MTTDELPSFGDVQAAAGRLLGRATRTPLLQNRFLNEDSKREVFLKPEMLQHSGSFKFRGAYNRISQLTPEERKSGVIAWSSGNHAQGVAAAAKLEGLRARIVMPEDAPRIKLDNTRALGAEVITYDRYSEDREAISYALAERDGGVIVPSFDDAHVIAGQGTAGLEIFEDAAKEGRALDALLICCGGGGLTAGCALAAETLSPDTALFTVEPAHYDDHARSLMSGQRERADTSQPSLCDALLSPTPGVMTFSINQRLLTGGLVVTESEVKAAMRYAFRVLKLVVEPGGAVALAALLSGKLDPRYQSVAIMLSGGNVDPRVFADVLGEAR</sequence>
<dbReference type="GO" id="GO:0000287">
    <property type="term" value="F:magnesium ion binding"/>
    <property type="evidence" value="ECO:0007669"/>
    <property type="project" value="TreeGrafter"/>
</dbReference>
<evidence type="ECO:0000256" key="3">
    <source>
        <dbReference type="ARBA" id="ARBA00001936"/>
    </source>
</evidence>
<dbReference type="InterPro" id="IPR000634">
    <property type="entry name" value="Ser/Thr_deHydtase_PyrdxlP-BS"/>
</dbReference>
<evidence type="ECO:0000256" key="1">
    <source>
        <dbReference type="ARBA" id="ARBA00001913"/>
    </source>
</evidence>
<evidence type="ECO:0000259" key="9">
    <source>
        <dbReference type="Pfam" id="PF00291"/>
    </source>
</evidence>
<evidence type="ECO:0000256" key="7">
    <source>
        <dbReference type="ARBA" id="ARBA00022898"/>
    </source>
</evidence>
<dbReference type="InterPro" id="IPR001926">
    <property type="entry name" value="TrpB-like_PALP"/>
</dbReference>
<dbReference type="GO" id="GO:0004794">
    <property type="term" value="F:threonine deaminase activity"/>
    <property type="evidence" value="ECO:0007669"/>
    <property type="project" value="UniProtKB-EC"/>
</dbReference>
<dbReference type="HOGENOM" id="CLU_021152_4_2_6"/>
<dbReference type="GO" id="GO:0030378">
    <property type="term" value="F:serine racemase activity"/>
    <property type="evidence" value="ECO:0007669"/>
    <property type="project" value="TreeGrafter"/>
</dbReference>
<dbReference type="GO" id="GO:0018114">
    <property type="term" value="F:threonine racemase activity"/>
    <property type="evidence" value="ECO:0007669"/>
    <property type="project" value="TreeGrafter"/>
</dbReference>
<dbReference type="SUPFAM" id="SSF53686">
    <property type="entry name" value="Tryptophan synthase beta subunit-like PLP-dependent enzymes"/>
    <property type="match status" value="1"/>
</dbReference>
<dbReference type="OrthoDB" id="9811476at2"/>
<comment type="similarity">
    <text evidence="5">Belongs to the serine/threonine dehydratase family.</text>
</comment>
<dbReference type="EMBL" id="AAOA02000001">
    <property type="protein sequence ID" value="EAQ96006.1"/>
    <property type="molecule type" value="Genomic_DNA"/>
</dbReference>
<dbReference type="eggNOG" id="COG1171">
    <property type="taxonomic scope" value="Bacteria"/>
</dbReference>
<dbReference type="RefSeq" id="WP_008294975.1">
    <property type="nucleotide sequence ID" value="NZ_CM002299.1"/>
</dbReference>
<evidence type="ECO:0000256" key="6">
    <source>
        <dbReference type="ARBA" id="ARBA00022842"/>
    </source>
</evidence>
<evidence type="ECO:0000256" key="4">
    <source>
        <dbReference type="ARBA" id="ARBA00001946"/>
    </source>
</evidence>
<evidence type="ECO:0000256" key="8">
    <source>
        <dbReference type="ARBA" id="ARBA00023239"/>
    </source>
</evidence>
<dbReference type="PANTHER" id="PTHR43050:SF1">
    <property type="entry name" value="SERINE RACEMASE"/>
    <property type="match status" value="1"/>
</dbReference>
<dbReference type="PROSITE" id="PS00165">
    <property type="entry name" value="DEHYDRATASE_SER_THR"/>
    <property type="match status" value="1"/>
</dbReference>
<reference evidence="10 11" key="1">
    <citation type="journal article" date="2007" name="Proc. Natl. Acad. Sci. U.S.A.">
        <title>Characterization of a marine gammaproteobacterium capable of aerobic anoxygenic photosynthesis.</title>
        <authorList>
            <person name="Fuchs B.M."/>
            <person name="Spring S."/>
            <person name="Teeling H."/>
            <person name="Quast C."/>
            <person name="Wulf J."/>
            <person name="Schattenhofer M."/>
            <person name="Yan S."/>
            <person name="Ferriera S."/>
            <person name="Johnson J."/>
            <person name="Glockner F.O."/>
            <person name="Amann R."/>
        </authorList>
    </citation>
    <scope>NUCLEOTIDE SEQUENCE [LARGE SCALE GENOMIC DNA]</scope>
    <source>
        <strain evidence="10">KT71</strain>
    </source>
</reference>
<evidence type="ECO:0000313" key="10">
    <source>
        <dbReference type="EMBL" id="EAQ96006.1"/>
    </source>
</evidence>
<evidence type="ECO:0000256" key="2">
    <source>
        <dbReference type="ARBA" id="ARBA00001933"/>
    </source>
</evidence>
<dbReference type="FunFam" id="3.40.50.1100:FF:000005">
    <property type="entry name" value="Threonine dehydratase catabolic"/>
    <property type="match status" value="1"/>
</dbReference>
<comment type="cofactor">
    <cofactor evidence="4">
        <name>Mg(2+)</name>
        <dbReference type="ChEBI" id="CHEBI:18420"/>
    </cofactor>
</comment>
<dbReference type="Pfam" id="PF00291">
    <property type="entry name" value="PALP"/>
    <property type="match status" value="1"/>
</dbReference>
<feature type="domain" description="Tryptophan synthase beta chain-like PALP" evidence="9">
    <location>
        <begin position="24"/>
        <end position="313"/>
    </location>
</feature>
<keyword evidence="8 10" id="KW-0456">Lyase</keyword>
<name>A4AD82_9GAMM</name>
<dbReference type="GO" id="GO:0030170">
    <property type="term" value="F:pyridoxal phosphate binding"/>
    <property type="evidence" value="ECO:0007669"/>
    <property type="project" value="InterPro"/>
</dbReference>
<keyword evidence="7" id="KW-0663">Pyridoxal phosphate</keyword>
<dbReference type="GO" id="GO:0070179">
    <property type="term" value="P:D-serine biosynthetic process"/>
    <property type="evidence" value="ECO:0007669"/>
    <property type="project" value="TreeGrafter"/>
</dbReference>